<organism evidence="2 3">
    <name type="scientific">Stentor coeruleus</name>
    <dbReference type="NCBI Taxonomy" id="5963"/>
    <lineage>
        <taxon>Eukaryota</taxon>
        <taxon>Sar</taxon>
        <taxon>Alveolata</taxon>
        <taxon>Ciliophora</taxon>
        <taxon>Postciliodesmatophora</taxon>
        <taxon>Heterotrichea</taxon>
        <taxon>Heterotrichida</taxon>
        <taxon>Stentoridae</taxon>
        <taxon>Stentor</taxon>
    </lineage>
</organism>
<proteinExistence type="predicted"/>
<evidence type="ECO:0000259" key="1">
    <source>
        <dbReference type="Pfam" id="PF13905"/>
    </source>
</evidence>
<dbReference type="GO" id="GO:0005634">
    <property type="term" value="C:nucleus"/>
    <property type="evidence" value="ECO:0007669"/>
    <property type="project" value="TreeGrafter"/>
</dbReference>
<evidence type="ECO:0000313" key="2">
    <source>
        <dbReference type="EMBL" id="OMJ65326.1"/>
    </source>
</evidence>
<dbReference type="OrthoDB" id="189920at2759"/>
<dbReference type="GO" id="GO:0004791">
    <property type="term" value="F:thioredoxin-disulfide reductase (NADPH) activity"/>
    <property type="evidence" value="ECO:0007669"/>
    <property type="project" value="TreeGrafter"/>
</dbReference>
<evidence type="ECO:0000313" key="3">
    <source>
        <dbReference type="Proteomes" id="UP000187209"/>
    </source>
</evidence>
<dbReference type="PANTHER" id="PTHR46472">
    <property type="entry name" value="NUCLEOREDOXIN"/>
    <property type="match status" value="1"/>
</dbReference>
<dbReference type="SUPFAM" id="SSF52833">
    <property type="entry name" value="Thioredoxin-like"/>
    <property type="match status" value="1"/>
</dbReference>
<dbReference type="GO" id="GO:0031397">
    <property type="term" value="P:negative regulation of protein ubiquitination"/>
    <property type="evidence" value="ECO:0007669"/>
    <property type="project" value="TreeGrafter"/>
</dbReference>
<feature type="domain" description="Thioredoxin-like fold" evidence="1">
    <location>
        <begin position="25"/>
        <end position="117"/>
    </location>
</feature>
<protein>
    <recommendedName>
        <fullName evidence="1">Thioredoxin-like fold domain-containing protein</fullName>
    </recommendedName>
</protein>
<keyword evidence="3" id="KW-1185">Reference proteome</keyword>
<comment type="caution">
    <text evidence="2">The sequence shown here is derived from an EMBL/GenBank/DDBJ whole genome shotgun (WGS) entry which is preliminary data.</text>
</comment>
<dbReference type="InterPro" id="IPR012336">
    <property type="entry name" value="Thioredoxin-like_fold"/>
</dbReference>
<dbReference type="Gene3D" id="3.40.30.10">
    <property type="entry name" value="Glutaredoxin"/>
    <property type="match status" value="1"/>
</dbReference>
<dbReference type="Proteomes" id="UP000187209">
    <property type="component" value="Unassembled WGS sequence"/>
</dbReference>
<dbReference type="PANTHER" id="PTHR46472:SF1">
    <property type="entry name" value="NUCLEOREDOXIN"/>
    <property type="match status" value="1"/>
</dbReference>
<sequence>MEHVFGTQLIGHNGPVATSNVTFRYKLVYFSAKWCPLCKVFTSQLASFYSLVNSYEQIFEVLFVSYDRNKSDFNEYFNEMPWLAVKYEDRKRIGKLEKRFGVHDVPFLALIDDDGNIKSKDAKNDIITKGIRALNEWDAALYK</sequence>
<dbReference type="AlphaFoldDB" id="A0A1R2ALE0"/>
<dbReference type="EMBL" id="MPUH01002221">
    <property type="protein sequence ID" value="OMJ65326.1"/>
    <property type="molecule type" value="Genomic_DNA"/>
</dbReference>
<dbReference type="Pfam" id="PF13905">
    <property type="entry name" value="Thioredoxin_8"/>
    <property type="match status" value="1"/>
</dbReference>
<gene>
    <name evidence="2" type="ORF">SteCoe_38472</name>
</gene>
<accession>A0A1R2ALE0</accession>
<name>A0A1R2ALE0_9CILI</name>
<dbReference type="InterPro" id="IPR036249">
    <property type="entry name" value="Thioredoxin-like_sf"/>
</dbReference>
<reference evidence="2 3" key="1">
    <citation type="submission" date="2016-11" db="EMBL/GenBank/DDBJ databases">
        <title>The macronuclear genome of Stentor coeruleus: a giant cell with tiny introns.</title>
        <authorList>
            <person name="Slabodnick M."/>
            <person name="Ruby J.G."/>
            <person name="Reiff S.B."/>
            <person name="Swart E.C."/>
            <person name="Gosai S."/>
            <person name="Prabakaran S."/>
            <person name="Witkowska E."/>
            <person name="Larue G.E."/>
            <person name="Fisher S."/>
            <person name="Freeman R.M."/>
            <person name="Gunawardena J."/>
            <person name="Chu W."/>
            <person name="Stover N.A."/>
            <person name="Gregory B.D."/>
            <person name="Nowacki M."/>
            <person name="Derisi J."/>
            <person name="Roy S.W."/>
            <person name="Marshall W.F."/>
            <person name="Sood P."/>
        </authorList>
    </citation>
    <scope>NUCLEOTIDE SEQUENCE [LARGE SCALE GENOMIC DNA]</scope>
    <source>
        <strain evidence="2">WM001</strain>
    </source>
</reference>
<dbReference type="GO" id="GO:0030178">
    <property type="term" value="P:negative regulation of Wnt signaling pathway"/>
    <property type="evidence" value="ECO:0007669"/>
    <property type="project" value="TreeGrafter"/>
</dbReference>